<name>A0A7I7MSD2_9MYCO</name>
<keyword evidence="2" id="KW-1185">Reference proteome</keyword>
<organism evidence="1 2">
    <name type="scientific">Mycobacterium shinjukuense</name>
    <dbReference type="NCBI Taxonomy" id="398694"/>
    <lineage>
        <taxon>Bacteria</taxon>
        <taxon>Bacillati</taxon>
        <taxon>Actinomycetota</taxon>
        <taxon>Actinomycetes</taxon>
        <taxon>Mycobacteriales</taxon>
        <taxon>Mycobacteriaceae</taxon>
        <taxon>Mycobacterium</taxon>
    </lineage>
</organism>
<accession>A0A7I7MSD2</accession>
<dbReference type="SUPFAM" id="SSF48498">
    <property type="entry name" value="Tetracyclin repressor-like, C-terminal domain"/>
    <property type="match status" value="1"/>
</dbReference>
<dbReference type="Gene3D" id="1.10.357.10">
    <property type="entry name" value="Tetracycline Repressor, domain 2"/>
    <property type="match status" value="1"/>
</dbReference>
<dbReference type="Proteomes" id="UP000467236">
    <property type="component" value="Chromosome"/>
</dbReference>
<dbReference type="KEGG" id="mshj:MSHI_23890"/>
<protein>
    <recommendedName>
        <fullName evidence="3">TetR family transcriptional regulator</fullName>
    </recommendedName>
</protein>
<dbReference type="EMBL" id="AP022575">
    <property type="protein sequence ID" value="BBX74483.1"/>
    <property type="molecule type" value="Genomic_DNA"/>
</dbReference>
<evidence type="ECO:0000313" key="2">
    <source>
        <dbReference type="Proteomes" id="UP000467236"/>
    </source>
</evidence>
<dbReference type="InterPro" id="IPR036271">
    <property type="entry name" value="Tet_transcr_reg_TetR-rel_C_sf"/>
</dbReference>
<reference evidence="1 2" key="1">
    <citation type="journal article" date="2019" name="Emerg. Microbes Infect.">
        <title>Comprehensive subspecies identification of 175 nontuberculous mycobacteria species based on 7547 genomic profiles.</title>
        <authorList>
            <person name="Matsumoto Y."/>
            <person name="Kinjo T."/>
            <person name="Motooka D."/>
            <person name="Nabeya D."/>
            <person name="Jung N."/>
            <person name="Uechi K."/>
            <person name="Horii T."/>
            <person name="Iida T."/>
            <person name="Fujita J."/>
            <person name="Nakamura S."/>
        </authorList>
    </citation>
    <scope>NUCLEOTIDE SEQUENCE [LARGE SCALE GENOMIC DNA]</scope>
    <source>
        <strain evidence="1 2">JCM 14233</strain>
    </source>
</reference>
<evidence type="ECO:0000313" key="1">
    <source>
        <dbReference type="EMBL" id="BBX74483.1"/>
    </source>
</evidence>
<dbReference type="AlphaFoldDB" id="A0A7I7MSD2"/>
<proteinExistence type="predicted"/>
<gene>
    <name evidence="1" type="ORF">MSHI_23890</name>
</gene>
<evidence type="ECO:0008006" key="3">
    <source>
        <dbReference type="Google" id="ProtNLM"/>
    </source>
</evidence>
<sequence>MPDGLGTPVDCGQFYPVLAPAELERALVGLIQTGQDEGDLRAMNPLSAARLVQALFDALALPEFAVSPAEIVEFAMTALLSNPERLAEIRSAAEAFHIATKRPNTGS</sequence>